<reference evidence="1 2" key="1">
    <citation type="journal article" date="2010" name="J. Bacteriol.">
        <title>Complete genome sequence of the representative gamma-hexachlorocyclohexane-degrading bacterium Sphingobium japonicum UT26.</title>
        <authorList>
            <person name="Nagata Y."/>
            <person name="Ohtsubo Y."/>
            <person name="Endo R."/>
            <person name="Ichikawa N."/>
            <person name="Ankai A."/>
            <person name="Oguchi A."/>
            <person name="Fukui S."/>
            <person name="Fujita N."/>
            <person name="Tsuda M."/>
        </authorList>
    </citation>
    <scope>NUCLEOTIDE SEQUENCE [LARGE SCALE GENOMIC DNA]</scope>
    <source>
        <strain evidence="2">DSM 16413 / CCM 7287 / MTCC 6362 / UT26 / NBRC 101211 / UT26S</strain>
    </source>
</reference>
<dbReference type="Proteomes" id="UP000007753">
    <property type="component" value="Chromosome 1"/>
</dbReference>
<proteinExistence type="predicted"/>
<dbReference type="RefSeq" id="WP_013040159.1">
    <property type="nucleotide sequence ID" value="NC_014006.1"/>
</dbReference>
<organism evidence="1 2">
    <name type="scientific">Sphingobium indicum (strain DSM 16413 / CCM 7287 / MTCC 6362 / UT26 / NBRC 101211 / UT26S)</name>
    <name type="common">Sphingobium japonicum</name>
    <dbReference type="NCBI Taxonomy" id="452662"/>
    <lineage>
        <taxon>Bacteria</taxon>
        <taxon>Pseudomonadati</taxon>
        <taxon>Pseudomonadota</taxon>
        <taxon>Alphaproteobacteria</taxon>
        <taxon>Sphingomonadales</taxon>
        <taxon>Sphingomonadaceae</taxon>
        <taxon>Sphingobium</taxon>
    </lineage>
</organism>
<dbReference type="GeneID" id="41351536"/>
<dbReference type="KEGG" id="sjp:SJA_C1-18420"/>
<name>D4Z244_SPHIU</name>
<dbReference type="HOGENOM" id="CLU_1395520_0_0_5"/>
<dbReference type="InterPro" id="IPR027417">
    <property type="entry name" value="P-loop_NTPase"/>
</dbReference>
<accession>D4Z244</accession>
<dbReference type="AlphaFoldDB" id="D4Z244"/>
<evidence type="ECO:0000313" key="1">
    <source>
        <dbReference type="EMBL" id="BAI96676.1"/>
    </source>
</evidence>
<evidence type="ECO:0000313" key="2">
    <source>
        <dbReference type="Proteomes" id="UP000007753"/>
    </source>
</evidence>
<sequence>MTILQPLTQMKREARRTMEANRFRAYVSREAEEAAYTVRDQVLGKPLPFSRWEWRSVAAPAHKQGGLGWRLRRYRLRQHMKRGGILIIIGPTRSGKTCLLQALTSLHIIKHFWSNMMRNVAVLPEMVPPSGLFAIDETHMHARKDIMRINEQTAKERRGFAMVFQSAESFRSFEISQYLANRKVLILQFLPKQKP</sequence>
<gene>
    <name evidence="1" type="ordered locus">SJA_C1-18420</name>
</gene>
<keyword evidence="2" id="KW-1185">Reference proteome</keyword>
<dbReference type="STRING" id="452662.SJA_C1-18420"/>
<protein>
    <submittedName>
        <fullName evidence="1">Uncharacterized protein</fullName>
    </submittedName>
</protein>
<dbReference type="Gene3D" id="3.40.50.300">
    <property type="entry name" value="P-loop containing nucleotide triphosphate hydrolases"/>
    <property type="match status" value="1"/>
</dbReference>
<dbReference type="EMBL" id="AP010803">
    <property type="protein sequence ID" value="BAI96676.1"/>
    <property type="molecule type" value="Genomic_DNA"/>
</dbReference>
<dbReference type="SUPFAM" id="SSF52540">
    <property type="entry name" value="P-loop containing nucleoside triphosphate hydrolases"/>
    <property type="match status" value="1"/>
</dbReference>